<dbReference type="EMBL" id="JABFYL010000045">
    <property type="protein sequence ID" value="NVN52800.1"/>
    <property type="molecule type" value="Genomic_DNA"/>
</dbReference>
<dbReference type="Proteomes" id="UP000570517">
    <property type="component" value="Unassembled WGS sequence"/>
</dbReference>
<evidence type="ECO:0000313" key="2">
    <source>
        <dbReference type="Proteomes" id="UP000570517"/>
    </source>
</evidence>
<reference evidence="1 2" key="1">
    <citation type="submission" date="2020-05" db="EMBL/GenBank/DDBJ databases">
        <title>Draft genome sequence of Mycobacterium hippocampi DL, isolated from European seabass, Dicentrarchus labrax, reared in fish farms.</title>
        <authorList>
            <person name="Stathopoulou P."/>
            <person name="Asimakis E."/>
            <person name="Tzokas K."/>
            <person name="Batargias C."/>
            <person name="Tsiamis G."/>
        </authorList>
    </citation>
    <scope>NUCLEOTIDE SEQUENCE [LARGE SCALE GENOMIC DNA]</scope>
    <source>
        <strain evidence="1 2">DL</strain>
    </source>
</reference>
<gene>
    <name evidence="1" type="ORF">HLY00_4511</name>
</gene>
<dbReference type="AlphaFoldDB" id="A0A850PXQ1"/>
<sequence>MSKPRRTAPDDGALAFALAATACPLLSRIEADRIYIAIGVGDTFEAIDALITVIARDCIPLGEDLVATIAAWLDCYGGQAAEPRLRQLLAGVESVTTQQVLPFERQFGDATTNYQQSG</sequence>
<keyword evidence="2" id="KW-1185">Reference proteome</keyword>
<protein>
    <submittedName>
        <fullName evidence="1">Uncharacterized protein</fullName>
    </submittedName>
</protein>
<organism evidence="1 2">
    <name type="scientific">Mycolicibacterium hippocampi</name>
    <dbReference type="NCBI Taxonomy" id="659824"/>
    <lineage>
        <taxon>Bacteria</taxon>
        <taxon>Bacillati</taxon>
        <taxon>Actinomycetota</taxon>
        <taxon>Actinomycetes</taxon>
        <taxon>Mycobacteriales</taxon>
        <taxon>Mycobacteriaceae</taxon>
        <taxon>Mycolicibacterium</taxon>
    </lineage>
</organism>
<accession>A0A850PXQ1</accession>
<evidence type="ECO:0000313" key="1">
    <source>
        <dbReference type="EMBL" id="NVN52800.1"/>
    </source>
</evidence>
<name>A0A850PXQ1_9MYCO</name>
<comment type="caution">
    <text evidence="1">The sequence shown here is derived from an EMBL/GenBank/DDBJ whole genome shotgun (WGS) entry which is preliminary data.</text>
</comment>
<proteinExistence type="predicted"/>
<dbReference type="PROSITE" id="PS51257">
    <property type="entry name" value="PROKAR_LIPOPROTEIN"/>
    <property type="match status" value="1"/>
</dbReference>